<dbReference type="PANTHER" id="PTHR48002">
    <property type="entry name" value="OLFACTORY RECEPTOR"/>
    <property type="match status" value="1"/>
</dbReference>
<feature type="transmembrane region" description="Helical" evidence="11">
    <location>
        <begin position="104"/>
        <end position="125"/>
    </location>
</feature>
<dbReference type="Ensembl" id="ENSBIXT00000008176.1">
    <property type="protein sequence ID" value="ENSBIXP00000029115.1"/>
    <property type="gene ID" value="ENSBIXG00000010631.1"/>
</dbReference>
<evidence type="ECO:0000256" key="11">
    <source>
        <dbReference type="SAM" id="Phobius"/>
    </source>
</evidence>
<dbReference type="GeneID" id="113882256"/>
<protein>
    <submittedName>
        <fullName evidence="14">Olfactory receptor 4C6-like</fullName>
    </submittedName>
</protein>
<dbReference type="GO" id="GO:0004930">
    <property type="term" value="F:G protein-coupled receptor activity"/>
    <property type="evidence" value="ECO:0007669"/>
    <property type="project" value="UniProtKB-KW"/>
</dbReference>
<dbReference type="InterPro" id="IPR017452">
    <property type="entry name" value="GPCR_Rhodpsn_7TM"/>
</dbReference>
<dbReference type="Gene3D" id="1.20.1070.10">
    <property type="entry name" value="Rhodopsin 7-helix transmembrane proteins"/>
    <property type="match status" value="1"/>
</dbReference>
<evidence type="ECO:0000256" key="5">
    <source>
        <dbReference type="ARBA" id="ARBA00022725"/>
    </source>
</evidence>
<dbReference type="AlphaFoldDB" id="A0A4W2DS07"/>
<keyword evidence="8 11" id="KW-0472">Membrane</keyword>
<organism evidence="13 15">
    <name type="scientific">Bos indicus x Bos taurus</name>
    <name type="common">Hybrid cattle</name>
    <dbReference type="NCBI Taxonomy" id="30522"/>
    <lineage>
        <taxon>Eukaryota</taxon>
        <taxon>Metazoa</taxon>
        <taxon>Chordata</taxon>
        <taxon>Craniata</taxon>
        <taxon>Vertebrata</taxon>
        <taxon>Euteleostomi</taxon>
        <taxon>Mammalia</taxon>
        <taxon>Eutheria</taxon>
        <taxon>Laurasiatheria</taxon>
        <taxon>Artiodactyla</taxon>
        <taxon>Ruminantia</taxon>
        <taxon>Pecora</taxon>
        <taxon>Bovidae</taxon>
        <taxon>Bovinae</taxon>
        <taxon>Bos</taxon>
    </lineage>
</organism>
<dbReference type="InterPro" id="IPR000725">
    <property type="entry name" value="Olfact_rcpt"/>
</dbReference>
<accession>A0A4W2DS07</accession>
<keyword evidence="3" id="KW-0716">Sensory transduction</keyword>
<keyword evidence="4 11" id="KW-0812">Transmembrane</keyword>
<dbReference type="InterPro" id="IPR050427">
    <property type="entry name" value="Olfactory_Receptors"/>
</dbReference>
<evidence type="ECO:0000256" key="7">
    <source>
        <dbReference type="ARBA" id="ARBA00023040"/>
    </source>
</evidence>
<dbReference type="InterPro" id="IPR000276">
    <property type="entry name" value="GPCR_Rhodpsn"/>
</dbReference>
<evidence type="ECO:0000256" key="2">
    <source>
        <dbReference type="ARBA" id="ARBA00004141"/>
    </source>
</evidence>
<dbReference type="FunFam" id="1.20.1070.10:FF:000007">
    <property type="entry name" value="Olfactory receptor"/>
    <property type="match status" value="1"/>
</dbReference>
<dbReference type="PRINTS" id="PR00237">
    <property type="entry name" value="GPCRRHODOPSN"/>
</dbReference>
<comment type="subcellular location">
    <subcellularLocation>
        <location evidence="2">Membrane</location>
        <topology evidence="2">Multi-pass membrane protein</topology>
    </subcellularLocation>
</comment>
<reference evidence="15 16" key="1">
    <citation type="submission" date="2018-11" db="EMBL/GenBank/DDBJ databases">
        <title>Haplotype-resolved cattle genomes.</title>
        <authorList>
            <person name="Low W.Y."/>
            <person name="Tearle R."/>
            <person name="Bickhart D.M."/>
            <person name="Rosen B.D."/>
            <person name="Koren S."/>
            <person name="Rhie A."/>
            <person name="Hiendleder S."/>
            <person name="Phillippy A.M."/>
            <person name="Smith T.P.L."/>
            <person name="Williams J.L."/>
        </authorList>
    </citation>
    <scope>NUCLEOTIDE SEQUENCE [LARGE SCALE GENOMIC DNA]</scope>
</reference>
<evidence type="ECO:0000256" key="8">
    <source>
        <dbReference type="ARBA" id="ARBA00023136"/>
    </source>
</evidence>
<feature type="transmembrane region" description="Helical" evidence="11">
    <location>
        <begin position="269"/>
        <end position="287"/>
    </location>
</feature>
<evidence type="ECO:0000256" key="10">
    <source>
        <dbReference type="ARBA" id="ARBA00023224"/>
    </source>
</evidence>
<dbReference type="GO" id="GO:0004984">
    <property type="term" value="F:olfactory receptor activity"/>
    <property type="evidence" value="ECO:0007669"/>
    <property type="project" value="InterPro"/>
</dbReference>
<dbReference type="STRING" id="30522.A0A4W2DS07"/>
<dbReference type="Proteomes" id="UP000314981">
    <property type="component" value="Unassembled WGS sequence"/>
</dbReference>
<keyword evidence="15" id="KW-1185">Reference proteome</keyword>
<dbReference type="Ensembl" id="ENSBIXT00005021468.1">
    <property type="protein sequence ID" value="ENSBIXP00005035354.1"/>
    <property type="gene ID" value="ENSBIXG00005002627.1"/>
</dbReference>
<feature type="transmembrane region" description="Helical" evidence="11">
    <location>
        <begin position="235"/>
        <end position="257"/>
    </location>
</feature>
<dbReference type="Pfam" id="PF13853">
    <property type="entry name" value="7tm_4"/>
    <property type="match status" value="1"/>
</dbReference>
<evidence type="ECO:0000256" key="6">
    <source>
        <dbReference type="ARBA" id="ARBA00022989"/>
    </source>
</evidence>
<keyword evidence="5" id="KW-0552">Olfaction</keyword>
<evidence type="ECO:0000313" key="14">
    <source>
        <dbReference type="Ensembl" id="ENSBIXP00005035354.1"/>
    </source>
</evidence>
<keyword evidence="9" id="KW-0675">Receptor</keyword>
<evidence type="ECO:0000259" key="12">
    <source>
        <dbReference type="PROSITE" id="PS50262"/>
    </source>
</evidence>
<dbReference type="PROSITE" id="PS50262">
    <property type="entry name" value="G_PROTEIN_RECEP_F1_2"/>
    <property type="match status" value="1"/>
</dbReference>
<dbReference type="Proteomes" id="UP000429181">
    <property type="component" value="Chromosome 23"/>
</dbReference>
<gene>
    <name evidence="13" type="primary">LOC113882256</name>
</gene>
<dbReference type="GO" id="GO:0005886">
    <property type="term" value="C:plasma membrane"/>
    <property type="evidence" value="ECO:0007669"/>
    <property type="project" value="UniProtKB-ARBA"/>
</dbReference>
<evidence type="ECO:0000256" key="4">
    <source>
        <dbReference type="ARBA" id="ARBA00022692"/>
    </source>
</evidence>
<feature type="transmembrane region" description="Helical" evidence="11">
    <location>
        <begin position="24"/>
        <end position="45"/>
    </location>
</feature>
<name>A0A4W2DS07_BOBOX</name>
<dbReference type="PRINTS" id="PR00245">
    <property type="entry name" value="OLFACTORYR"/>
</dbReference>
<evidence type="ECO:0000313" key="16">
    <source>
        <dbReference type="Proteomes" id="UP000429181"/>
    </source>
</evidence>
<evidence type="ECO:0000256" key="9">
    <source>
        <dbReference type="ARBA" id="ARBA00023170"/>
    </source>
</evidence>
<reference evidence="13" key="2">
    <citation type="submission" date="2025-05" db="UniProtKB">
        <authorList>
            <consortium name="Ensembl"/>
        </authorList>
    </citation>
    <scope>IDENTIFICATION</scope>
</reference>
<evidence type="ECO:0000256" key="3">
    <source>
        <dbReference type="ARBA" id="ARBA00022606"/>
    </source>
</evidence>
<dbReference type="OMA" id="YISKERH"/>
<evidence type="ECO:0000256" key="1">
    <source>
        <dbReference type="ARBA" id="ARBA00003929"/>
    </source>
</evidence>
<feature type="domain" description="G-protein coupled receptors family 1 profile" evidence="12">
    <location>
        <begin position="39"/>
        <end position="285"/>
    </location>
</feature>
<sequence>MGNPNNVKEFIILGIMKNPELRKILSAVFLIMYVSTILGNLLIVVTVVTSQSLRSPMYFFLTFLSLLDTDYYSAIGHKMIVDSLSESATITLEGCMVQLFTEHFFGEVGIILLTVMVYDCSMAIYKPLHYVTIMRPWMCCLLLGVTWLGESIHVTIQLLFMYQVPFCGPNVTDHFMCDFLPLLKLACMDTLTLDLLLILNSRMMCVTIFRILITSYVVILCSVKSCSSKGWRKALSTCGSHLMVVIMFFVPCIFLFLRPVVTYLIENVMAVSFTIIAPMLNPLIYTLRNTEVKNGMRKLWMKQGAMCGH</sequence>
<feature type="transmembrane region" description="Helical" evidence="11">
    <location>
        <begin position="201"/>
        <end position="223"/>
    </location>
</feature>
<evidence type="ECO:0000313" key="15">
    <source>
        <dbReference type="Proteomes" id="UP000314981"/>
    </source>
</evidence>
<dbReference type="GeneTree" id="ENSGT00940000158647"/>
<evidence type="ECO:0000313" key="13">
    <source>
        <dbReference type="Ensembl" id="ENSBIXP00000029115.1"/>
    </source>
</evidence>
<keyword evidence="7" id="KW-0297">G-protein coupled receptor</keyword>
<dbReference type="SUPFAM" id="SSF81321">
    <property type="entry name" value="Family A G protein-coupled receptor-like"/>
    <property type="match status" value="1"/>
</dbReference>
<dbReference type="RefSeq" id="XP_027381267.1">
    <property type="nucleotide sequence ID" value="XM_027525466.1"/>
</dbReference>
<proteinExistence type="predicted"/>
<feature type="transmembrane region" description="Helical" evidence="11">
    <location>
        <begin position="137"/>
        <end position="160"/>
    </location>
</feature>
<comment type="function">
    <text evidence="1">Putative odorant or sperm cell receptor.</text>
</comment>
<keyword evidence="10" id="KW-0807">Transducer</keyword>
<keyword evidence="6 11" id="KW-1133">Transmembrane helix</keyword>